<gene>
    <name evidence="3" type="ORF">LZ496_11165</name>
</gene>
<feature type="chain" id="PRO_5047135568" evidence="1">
    <location>
        <begin position="21"/>
        <end position="152"/>
    </location>
</feature>
<accession>A0ABT0RWI9</accession>
<name>A0ABT0RWI9_9SPHN</name>
<sequence length="152" mass="16141">MSSFPRVACAAIAAPALLGAASPSIPTHRNAATYVVALSGQAEVAPSHRWSGDMDGSGQVRLTVDLDKNQICYGFTLSHLATPLMAHIHKGGEHSTGPTVVTLFTGPGGKLDDCVMWVEKWLTEIVANPSDFYVNLYTTEYPDGALRGQLQG</sequence>
<evidence type="ECO:0000313" key="4">
    <source>
        <dbReference type="Proteomes" id="UP001203410"/>
    </source>
</evidence>
<organism evidence="3 4">
    <name type="scientific">Sphingomonas caseinilyticus</name>
    <dbReference type="NCBI Taxonomy" id="2908205"/>
    <lineage>
        <taxon>Bacteria</taxon>
        <taxon>Pseudomonadati</taxon>
        <taxon>Pseudomonadota</taxon>
        <taxon>Alphaproteobacteria</taxon>
        <taxon>Sphingomonadales</taxon>
        <taxon>Sphingomonadaceae</taxon>
        <taxon>Sphingomonas</taxon>
    </lineage>
</organism>
<evidence type="ECO:0000259" key="2">
    <source>
        <dbReference type="SMART" id="SM00754"/>
    </source>
</evidence>
<feature type="signal peptide" evidence="1">
    <location>
        <begin position="1"/>
        <end position="20"/>
    </location>
</feature>
<feature type="domain" description="CHRD" evidence="2">
    <location>
        <begin position="32"/>
        <end position="152"/>
    </location>
</feature>
<dbReference type="SMART" id="SM00754">
    <property type="entry name" value="CHRD"/>
    <property type="match status" value="1"/>
</dbReference>
<dbReference type="Proteomes" id="UP001203410">
    <property type="component" value="Unassembled WGS sequence"/>
</dbReference>
<dbReference type="InterPro" id="IPR010895">
    <property type="entry name" value="CHRD"/>
</dbReference>
<keyword evidence="4" id="KW-1185">Reference proteome</keyword>
<dbReference type="EMBL" id="JAMGBA010000002">
    <property type="protein sequence ID" value="MCL6699337.1"/>
    <property type="molecule type" value="Genomic_DNA"/>
</dbReference>
<protein>
    <submittedName>
        <fullName evidence="3">CHRD domain-containing protein</fullName>
    </submittedName>
</protein>
<comment type="caution">
    <text evidence="3">The sequence shown here is derived from an EMBL/GenBank/DDBJ whole genome shotgun (WGS) entry which is preliminary data.</text>
</comment>
<dbReference type="Pfam" id="PF07452">
    <property type="entry name" value="CHRD"/>
    <property type="match status" value="1"/>
</dbReference>
<reference evidence="3 4" key="1">
    <citation type="submission" date="2022-05" db="EMBL/GenBank/DDBJ databases">
        <authorList>
            <person name="Jo J.-H."/>
            <person name="Im W.-T."/>
        </authorList>
    </citation>
    <scope>NUCLEOTIDE SEQUENCE [LARGE SCALE GENOMIC DNA]</scope>
    <source>
        <strain evidence="3 4">NSE70-1</strain>
    </source>
</reference>
<evidence type="ECO:0000313" key="3">
    <source>
        <dbReference type="EMBL" id="MCL6699337.1"/>
    </source>
</evidence>
<evidence type="ECO:0000256" key="1">
    <source>
        <dbReference type="SAM" id="SignalP"/>
    </source>
</evidence>
<keyword evidence="1" id="KW-0732">Signal</keyword>
<dbReference type="RefSeq" id="WP_249904756.1">
    <property type="nucleotide sequence ID" value="NZ_JAMGBA010000002.1"/>
</dbReference>
<proteinExistence type="predicted"/>